<proteinExistence type="predicted"/>
<dbReference type="AlphaFoldDB" id="G3HL92"/>
<name>G3HL92_CRIGR</name>
<protein>
    <submittedName>
        <fullName evidence="1">Uncharacterized protein</fullName>
    </submittedName>
</protein>
<reference evidence="2" key="1">
    <citation type="journal article" date="2011" name="Nat. Biotechnol.">
        <title>The genomic sequence of the Chinese hamster ovary (CHO)-K1 cell line.</title>
        <authorList>
            <person name="Xu X."/>
            <person name="Nagarajan H."/>
            <person name="Lewis N.E."/>
            <person name="Pan S."/>
            <person name="Cai Z."/>
            <person name="Liu X."/>
            <person name="Chen W."/>
            <person name="Xie M."/>
            <person name="Wang W."/>
            <person name="Hammond S."/>
            <person name="Andersen M.R."/>
            <person name="Neff N."/>
            <person name="Passarelli B."/>
            <person name="Koh W."/>
            <person name="Fan H.C."/>
            <person name="Wang J."/>
            <person name="Gui Y."/>
            <person name="Lee K.H."/>
            <person name="Betenbaugh M.J."/>
            <person name="Quake S.R."/>
            <person name="Famili I."/>
            <person name="Palsson B.O."/>
            <person name="Wang J."/>
        </authorList>
    </citation>
    <scope>NUCLEOTIDE SEQUENCE [LARGE SCALE GENOMIC DNA]</scope>
    <source>
        <strain evidence="2">CHO K1 cell line</strain>
    </source>
</reference>
<dbReference type="EMBL" id="JH000481">
    <property type="protein sequence ID" value="EGW05402.1"/>
    <property type="molecule type" value="Genomic_DNA"/>
</dbReference>
<evidence type="ECO:0000313" key="2">
    <source>
        <dbReference type="Proteomes" id="UP000001075"/>
    </source>
</evidence>
<dbReference type="InParanoid" id="G3HL92"/>
<evidence type="ECO:0000313" key="1">
    <source>
        <dbReference type="EMBL" id="EGW05402.1"/>
    </source>
</evidence>
<sequence>MSTGVVFQSTLQKACKSKGHNYDFPLHVLIYEIPESMAEFVNRLLWMACACAGRRQ</sequence>
<dbReference type="Proteomes" id="UP000001075">
    <property type="component" value="Unassembled WGS sequence"/>
</dbReference>
<gene>
    <name evidence="1" type="ORF">I79_011478</name>
</gene>
<accession>G3HL92</accession>
<organism evidence="1 2">
    <name type="scientific">Cricetulus griseus</name>
    <name type="common">Chinese hamster</name>
    <name type="synonym">Cricetulus barabensis griseus</name>
    <dbReference type="NCBI Taxonomy" id="10029"/>
    <lineage>
        <taxon>Eukaryota</taxon>
        <taxon>Metazoa</taxon>
        <taxon>Chordata</taxon>
        <taxon>Craniata</taxon>
        <taxon>Vertebrata</taxon>
        <taxon>Euteleostomi</taxon>
        <taxon>Mammalia</taxon>
        <taxon>Eutheria</taxon>
        <taxon>Euarchontoglires</taxon>
        <taxon>Glires</taxon>
        <taxon>Rodentia</taxon>
        <taxon>Myomorpha</taxon>
        <taxon>Muroidea</taxon>
        <taxon>Cricetidae</taxon>
        <taxon>Cricetinae</taxon>
        <taxon>Cricetulus</taxon>
    </lineage>
</organism>